<feature type="transmembrane region" description="Helical" evidence="11">
    <location>
        <begin position="60"/>
        <end position="84"/>
    </location>
</feature>
<evidence type="ECO:0000256" key="9">
    <source>
        <dbReference type="ARBA" id="ARBA00023027"/>
    </source>
</evidence>
<keyword evidence="7 11" id="KW-1278">Translocase</keyword>
<gene>
    <name evidence="11 12" type="primary">nuoK</name>
    <name evidence="12" type="ORF">D0Y96_05940</name>
</gene>
<dbReference type="GO" id="GO:0042773">
    <property type="term" value="P:ATP synthesis coupled electron transport"/>
    <property type="evidence" value="ECO:0007669"/>
    <property type="project" value="InterPro"/>
</dbReference>
<dbReference type="GO" id="GO:0050136">
    <property type="term" value="F:NADH dehydrogenase (quinone) (non-electrogenic) activity"/>
    <property type="evidence" value="ECO:0007669"/>
    <property type="project" value="UniProtKB-UniRule"/>
</dbReference>
<comment type="subunit">
    <text evidence="11">NDH-1 is composed of 14 different subunits. Subunits NuoA, H, J, K, L, M, N constitute the membrane sector of the complex.</text>
</comment>
<dbReference type="InterPro" id="IPR001133">
    <property type="entry name" value="NADH_UbQ_OxRdtase_chain4L/K"/>
</dbReference>
<accession>A0A372ISB9</accession>
<keyword evidence="8 11" id="KW-1133">Transmembrane helix</keyword>
<evidence type="ECO:0000256" key="7">
    <source>
        <dbReference type="ARBA" id="ARBA00022967"/>
    </source>
</evidence>
<keyword evidence="11" id="KW-1003">Cell membrane</keyword>
<dbReference type="GO" id="GO:0005886">
    <property type="term" value="C:plasma membrane"/>
    <property type="evidence" value="ECO:0007669"/>
    <property type="project" value="UniProtKB-SubCell"/>
</dbReference>
<evidence type="ECO:0000256" key="10">
    <source>
        <dbReference type="ARBA" id="ARBA00023136"/>
    </source>
</evidence>
<dbReference type="AlphaFoldDB" id="A0A372ISB9"/>
<keyword evidence="6 11" id="KW-0874">Quinone</keyword>
<dbReference type="Proteomes" id="UP000264702">
    <property type="component" value="Unassembled WGS sequence"/>
</dbReference>
<comment type="subcellular location">
    <subcellularLocation>
        <location evidence="11">Cell membrane</location>
        <topology evidence="11">Multi-pass membrane protein</topology>
    </subcellularLocation>
    <subcellularLocation>
        <location evidence="2">Membrane</location>
        <topology evidence="2">Multi-pass membrane protein</topology>
    </subcellularLocation>
</comment>
<dbReference type="RefSeq" id="WP_117298417.1">
    <property type="nucleotide sequence ID" value="NZ_QVQT02000002.1"/>
</dbReference>
<dbReference type="HAMAP" id="MF_01456">
    <property type="entry name" value="NDH1_NuoK"/>
    <property type="match status" value="1"/>
</dbReference>
<dbReference type="FunFam" id="1.10.287.3510:FF:000001">
    <property type="entry name" value="NADH-quinone oxidoreductase subunit K"/>
    <property type="match status" value="1"/>
</dbReference>
<proteinExistence type="inferred from homology"/>
<evidence type="ECO:0000256" key="2">
    <source>
        <dbReference type="ARBA" id="ARBA00004141"/>
    </source>
</evidence>
<evidence type="ECO:0000256" key="6">
    <source>
        <dbReference type="ARBA" id="ARBA00022719"/>
    </source>
</evidence>
<keyword evidence="4 11" id="KW-0813">Transport</keyword>
<comment type="similarity">
    <text evidence="3 11">Belongs to the complex I subunit 4L family.</text>
</comment>
<keyword evidence="11" id="KW-0830">Ubiquinone</keyword>
<protein>
    <recommendedName>
        <fullName evidence="11">NADH-quinone oxidoreductase subunit K</fullName>
        <ecNumber evidence="11">7.1.1.-</ecNumber>
    </recommendedName>
    <alternativeName>
        <fullName evidence="11">NADH dehydrogenase I subunit K</fullName>
    </alternativeName>
    <alternativeName>
        <fullName evidence="11">NDH-1 subunit K</fullName>
    </alternativeName>
</protein>
<dbReference type="InterPro" id="IPR039428">
    <property type="entry name" value="NUOK/Mnh_C1-like"/>
</dbReference>
<dbReference type="Pfam" id="PF00420">
    <property type="entry name" value="Oxidored_q2"/>
    <property type="match status" value="1"/>
</dbReference>
<reference evidence="12 13" key="1">
    <citation type="submission" date="2018-08" db="EMBL/GenBank/DDBJ databases">
        <title>Acidipila sp. 4G-K13, an acidobacterium isolated from forest soil.</title>
        <authorList>
            <person name="Gao Z.-H."/>
            <person name="Qiu L.-H."/>
        </authorList>
    </citation>
    <scope>NUCLEOTIDE SEQUENCE [LARGE SCALE GENOMIC DNA]</scope>
    <source>
        <strain evidence="12 13">4G-K13</strain>
    </source>
</reference>
<keyword evidence="13" id="KW-1185">Reference proteome</keyword>
<dbReference type="PANTHER" id="PTHR11434">
    <property type="entry name" value="NADH-UBIQUINONE OXIDOREDUCTASE SUBUNIT ND4L"/>
    <property type="match status" value="1"/>
</dbReference>
<dbReference type="PANTHER" id="PTHR11434:SF21">
    <property type="entry name" value="NADH DEHYDROGENASE SUBUNIT 4L-RELATED"/>
    <property type="match status" value="1"/>
</dbReference>
<dbReference type="GO" id="GO:0030964">
    <property type="term" value="C:NADH dehydrogenase complex"/>
    <property type="evidence" value="ECO:0007669"/>
    <property type="project" value="TreeGrafter"/>
</dbReference>
<dbReference type="NCBIfam" id="NF004320">
    <property type="entry name" value="PRK05715.1-2"/>
    <property type="match status" value="1"/>
</dbReference>
<evidence type="ECO:0000256" key="3">
    <source>
        <dbReference type="ARBA" id="ARBA00010519"/>
    </source>
</evidence>
<evidence type="ECO:0000313" key="12">
    <source>
        <dbReference type="EMBL" id="RFU17669.1"/>
    </source>
</evidence>
<evidence type="ECO:0000313" key="13">
    <source>
        <dbReference type="Proteomes" id="UP000264702"/>
    </source>
</evidence>
<dbReference type="OrthoDB" id="9810120at2"/>
<comment type="catalytic activity">
    <reaction evidence="11">
        <text>a quinone + NADH + 5 H(+)(in) = a quinol + NAD(+) + 4 H(+)(out)</text>
        <dbReference type="Rhea" id="RHEA:57888"/>
        <dbReference type="ChEBI" id="CHEBI:15378"/>
        <dbReference type="ChEBI" id="CHEBI:24646"/>
        <dbReference type="ChEBI" id="CHEBI:57540"/>
        <dbReference type="ChEBI" id="CHEBI:57945"/>
        <dbReference type="ChEBI" id="CHEBI:132124"/>
    </reaction>
</comment>
<keyword evidence="10 11" id="KW-0472">Membrane</keyword>
<evidence type="ECO:0000256" key="4">
    <source>
        <dbReference type="ARBA" id="ARBA00022448"/>
    </source>
</evidence>
<feature type="transmembrane region" description="Helical" evidence="11">
    <location>
        <begin position="6"/>
        <end position="24"/>
    </location>
</feature>
<dbReference type="EC" id="7.1.1.-" evidence="11"/>
<evidence type="ECO:0000256" key="8">
    <source>
        <dbReference type="ARBA" id="ARBA00022989"/>
    </source>
</evidence>
<evidence type="ECO:0000256" key="1">
    <source>
        <dbReference type="ARBA" id="ARBA00002378"/>
    </source>
</evidence>
<name>A0A372ISB9_9BACT</name>
<dbReference type="GO" id="GO:0048038">
    <property type="term" value="F:quinone binding"/>
    <property type="evidence" value="ECO:0007669"/>
    <property type="project" value="UniProtKB-KW"/>
</dbReference>
<dbReference type="EMBL" id="QVQT01000002">
    <property type="protein sequence ID" value="RFU17669.1"/>
    <property type="molecule type" value="Genomic_DNA"/>
</dbReference>
<keyword evidence="12" id="KW-0560">Oxidoreductase</keyword>
<comment type="caution">
    <text evidence="12">The sequence shown here is derived from an EMBL/GenBank/DDBJ whole genome shotgun (WGS) entry which is preliminary data.</text>
</comment>
<dbReference type="Gene3D" id="1.10.287.3510">
    <property type="match status" value="1"/>
</dbReference>
<organism evidence="12 13">
    <name type="scientific">Paracidobacterium acidisoli</name>
    <dbReference type="NCBI Taxonomy" id="2303751"/>
    <lineage>
        <taxon>Bacteria</taxon>
        <taxon>Pseudomonadati</taxon>
        <taxon>Acidobacteriota</taxon>
        <taxon>Terriglobia</taxon>
        <taxon>Terriglobales</taxon>
        <taxon>Acidobacteriaceae</taxon>
        <taxon>Paracidobacterium</taxon>
    </lineage>
</organism>
<dbReference type="NCBIfam" id="NF004321">
    <property type="entry name" value="PRK05715.1-3"/>
    <property type="match status" value="1"/>
</dbReference>
<sequence length="100" mass="11060">MVPVSYYLVLAAILFSIGVAAFLVKRNIISIFMSIELMLNAVNLTFVAFAHQWHQVSGQIFVFFVMVVAAAEAAVGLAIIIAIFRTRNTLNVDQVDLMKL</sequence>
<keyword evidence="9 11" id="KW-0520">NAD</keyword>
<evidence type="ECO:0000256" key="11">
    <source>
        <dbReference type="HAMAP-Rule" id="MF_01456"/>
    </source>
</evidence>
<dbReference type="NCBIfam" id="NF004323">
    <property type="entry name" value="PRK05715.1-5"/>
    <property type="match status" value="1"/>
</dbReference>
<keyword evidence="5 11" id="KW-0812">Transmembrane</keyword>
<evidence type="ECO:0000256" key="5">
    <source>
        <dbReference type="ARBA" id="ARBA00022692"/>
    </source>
</evidence>
<feature type="transmembrane region" description="Helical" evidence="11">
    <location>
        <begin position="31"/>
        <end position="54"/>
    </location>
</feature>
<comment type="function">
    <text evidence="1 11">NDH-1 shuttles electrons from NADH, via FMN and iron-sulfur (Fe-S) centers, to quinones in the respiratory chain. The immediate electron acceptor for the enzyme in this species is believed to be ubiquinone. Couples the redox reaction to proton translocation (for every two electrons transferred, four hydrogen ions are translocated across the cytoplasmic membrane), and thus conserves the redox energy in a proton gradient.</text>
</comment>